<protein>
    <submittedName>
        <fullName evidence="2">Uncharacterized protein</fullName>
    </submittedName>
</protein>
<proteinExistence type="predicted"/>
<evidence type="ECO:0000256" key="1">
    <source>
        <dbReference type="SAM" id="MobiDB-lite"/>
    </source>
</evidence>
<dbReference type="AlphaFoldDB" id="A0A4Y4CYB0"/>
<name>A0A4Y4CYB0_ZOORA</name>
<accession>A0A4Y4CYB0</accession>
<sequence length="85" mass="9276">MGREARQAIELELDVVVIVEIVDADDLIAAGQQNLAGVHADKTGSTGDEDFHERGDDPDCWVRDSRSRERTTGAEQAAVRPLIFA</sequence>
<dbReference type="EMBL" id="BJNV01000032">
    <property type="protein sequence ID" value="GEC96027.1"/>
    <property type="molecule type" value="Genomic_DNA"/>
</dbReference>
<evidence type="ECO:0000313" key="3">
    <source>
        <dbReference type="Proteomes" id="UP000318422"/>
    </source>
</evidence>
<keyword evidence="3" id="KW-1185">Reference proteome</keyword>
<dbReference type="Proteomes" id="UP000318422">
    <property type="component" value="Unassembled WGS sequence"/>
</dbReference>
<gene>
    <name evidence="2" type="ORF">ZRA01_21000</name>
</gene>
<reference evidence="2 3" key="1">
    <citation type="submission" date="2019-06" db="EMBL/GenBank/DDBJ databases">
        <title>Whole genome shotgun sequence of Zoogloea ramigera NBRC 15342.</title>
        <authorList>
            <person name="Hosoyama A."/>
            <person name="Uohara A."/>
            <person name="Ohji S."/>
            <person name="Ichikawa N."/>
        </authorList>
    </citation>
    <scope>NUCLEOTIDE SEQUENCE [LARGE SCALE GENOMIC DNA]</scope>
    <source>
        <strain evidence="2 3">NBRC 15342</strain>
    </source>
</reference>
<organism evidence="2 3">
    <name type="scientific">Zoogloea ramigera</name>
    <dbReference type="NCBI Taxonomy" id="350"/>
    <lineage>
        <taxon>Bacteria</taxon>
        <taxon>Pseudomonadati</taxon>
        <taxon>Pseudomonadota</taxon>
        <taxon>Betaproteobacteria</taxon>
        <taxon>Rhodocyclales</taxon>
        <taxon>Zoogloeaceae</taxon>
        <taxon>Zoogloea</taxon>
    </lineage>
</organism>
<evidence type="ECO:0000313" key="2">
    <source>
        <dbReference type="EMBL" id="GEC96027.1"/>
    </source>
</evidence>
<feature type="region of interest" description="Disordered" evidence="1">
    <location>
        <begin position="37"/>
        <end position="74"/>
    </location>
</feature>
<comment type="caution">
    <text evidence="2">The sequence shown here is derived from an EMBL/GenBank/DDBJ whole genome shotgun (WGS) entry which is preliminary data.</text>
</comment>
<feature type="compositionally biased region" description="Basic and acidic residues" evidence="1">
    <location>
        <begin position="49"/>
        <end position="72"/>
    </location>
</feature>